<proteinExistence type="predicted"/>
<dbReference type="PANTHER" id="PTHR10434">
    <property type="entry name" value="1-ACYL-SN-GLYCEROL-3-PHOSPHATE ACYLTRANSFERASE"/>
    <property type="match status" value="1"/>
</dbReference>
<comment type="caution">
    <text evidence="4">The sequence shown here is derived from an EMBL/GenBank/DDBJ whole genome shotgun (WGS) entry which is preliminary data.</text>
</comment>
<dbReference type="Pfam" id="PF01553">
    <property type="entry name" value="Acyltransferase"/>
    <property type="match status" value="1"/>
</dbReference>
<dbReference type="GO" id="GO:0006654">
    <property type="term" value="P:phosphatidic acid biosynthetic process"/>
    <property type="evidence" value="ECO:0007669"/>
    <property type="project" value="TreeGrafter"/>
</dbReference>
<feature type="domain" description="Phospholipid/glycerol acyltransferase" evidence="3">
    <location>
        <begin position="64"/>
        <end position="182"/>
    </location>
</feature>
<gene>
    <name evidence="4" type="ORF">DMH04_20390</name>
</gene>
<dbReference type="PANTHER" id="PTHR10434:SF55">
    <property type="entry name" value="POSSIBLE ACYLTRANSFERASE"/>
    <property type="match status" value="1"/>
</dbReference>
<keyword evidence="1 4" id="KW-0808">Transferase</keyword>
<dbReference type="EMBL" id="QHKI01000016">
    <property type="protein sequence ID" value="RSM84494.1"/>
    <property type="molecule type" value="Genomic_DNA"/>
</dbReference>
<dbReference type="RefSeq" id="WP_125727214.1">
    <property type="nucleotide sequence ID" value="NZ_QHKI01000016.1"/>
</dbReference>
<accession>A0A428Z8W3</accession>
<evidence type="ECO:0000256" key="1">
    <source>
        <dbReference type="ARBA" id="ARBA00022679"/>
    </source>
</evidence>
<evidence type="ECO:0000313" key="4">
    <source>
        <dbReference type="EMBL" id="RSM84494.1"/>
    </source>
</evidence>
<reference evidence="4 5" key="1">
    <citation type="submission" date="2018-05" db="EMBL/GenBank/DDBJ databases">
        <title>Evolution of GPA BGCs.</title>
        <authorList>
            <person name="Waglechner N."/>
            <person name="Wright G.D."/>
        </authorList>
    </citation>
    <scope>NUCLEOTIDE SEQUENCE [LARGE SCALE GENOMIC DNA]</scope>
    <source>
        <strain evidence="4 5">A82846</strain>
    </source>
</reference>
<evidence type="ECO:0000313" key="5">
    <source>
        <dbReference type="Proteomes" id="UP000287547"/>
    </source>
</evidence>
<name>A0A428Z8W3_KIBAR</name>
<sequence length="244" mass="27586">MKCWPRPGLCWSDRVGVVPGIVAGVRERGGFWVGLFASVFYPFTWALSRRTLRGAEHLPKRGGALLVLNHPSYIDPIIDAIFVHEQGRVPRFFTKHTLWNIPFLRRVLDGAGQIPVFRGTAKAGDSLRGAHDALKVGRVVVIYPEGTLTQDPDGWPLDYRTGVARLALANDVPVIPAARWGTREIFDSRRRRFRPFPRKPVNMVIGAPMDLSDYRGREVDGELLREVTDVIMDRVRELLKELRA</sequence>
<dbReference type="GO" id="GO:0003841">
    <property type="term" value="F:1-acylglycerol-3-phosphate O-acyltransferase activity"/>
    <property type="evidence" value="ECO:0007669"/>
    <property type="project" value="TreeGrafter"/>
</dbReference>
<evidence type="ECO:0000259" key="3">
    <source>
        <dbReference type="SMART" id="SM00563"/>
    </source>
</evidence>
<evidence type="ECO:0000256" key="2">
    <source>
        <dbReference type="ARBA" id="ARBA00023315"/>
    </source>
</evidence>
<organism evidence="4 5">
    <name type="scientific">Kibdelosporangium aridum</name>
    <dbReference type="NCBI Taxonomy" id="2030"/>
    <lineage>
        <taxon>Bacteria</taxon>
        <taxon>Bacillati</taxon>
        <taxon>Actinomycetota</taxon>
        <taxon>Actinomycetes</taxon>
        <taxon>Pseudonocardiales</taxon>
        <taxon>Pseudonocardiaceae</taxon>
        <taxon>Kibdelosporangium</taxon>
    </lineage>
</organism>
<dbReference type="Proteomes" id="UP000287547">
    <property type="component" value="Unassembled WGS sequence"/>
</dbReference>
<dbReference type="SMART" id="SM00563">
    <property type="entry name" value="PlsC"/>
    <property type="match status" value="1"/>
</dbReference>
<dbReference type="AlphaFoldDB" id="A0A428Z8W3"/>
<dbReference type="SUPFAM" id="SSF69593">
    <property type="entry name" value="Glycerol-3-phosphate (1)-acyltransferase"/>
    <property type="match status" value="1"/>
</dbReference>
<dbReference type="OrthoDB" id="3554363at2"/>
<dbReference type="InterPro" id="IPR002123">
    <property type="entry name" value="Plipid/glycerol_acylTrfase"/>
</dbReference>
<dbReference type="CDD" id="cd07989">
    <property type="entry name" value="LPLAT_AGPAT-like"/>
    <property type="match status" value="1"/>
</dbReference>
<keyword evidence="2 4" id="KW-0012">Acyltransferase</keyword>
<dbReference type="GO" id="GO:0005886">
    <property type="term" value="C:plasma membrane"/>
    <property type="evidence" value="ECO:0007669"/>
    <property type="project" value="TreeGrafter"/>
</dbReference>
<protein>
    <submittedName>
        <fullName evidence="4">1-acyl-sn-glycerol-3-phosphate acyltransferase</fullName>
    </submittedName>
</protein>